<feature type="binding site" evidence="10">
    <location>
        <begin position="40"/>
        <end position="44"/>
    </location>
    <ligand>
        <name>4-amino-2-methyl-5-(diphosphooxymethyl)pyrimidine</name>
        <dbReference type="ChEBI" id="CHEBI:57841"/>
    </ligand>
</feature>
<evidence type="ECO:0000256" key="4">
    <source>
        <dbReference type="ARBA" id="ARBA00022723"/>
    </source>
</evidence>
<dbReference type="GO" id="GO:0009229">
    <property type="term" value="P:thiamine diphosphate biosynthetic process"/>
    <property type="evidence" value="ECO:0007669"/>
    <property type="project" value="UniProtKB-UniRule"/>
</dbReference>
<keyword evidence="4 10" id="KW-0479">Metal-binding</keyword>
<feature type="binding site" evidence="10">
    <location>
        <position position="174"/>
    </location>
    <ligand>
        <name>2-[(2R,5Z)-2-carboxy-4-methylthiazol-5(2H)-ylidene]ethyl phosphate</name>
        <dbReference type="ChEBI" id="CHEBI:62899"/>
    </ligand>
</feature>
<feature type="binding site" evidence="10">
    <location>
        <position position="79"/>
    </location>
    <ligand>
        <name>Mg(2+)</name>
        <dbReference type="ChEBI" id="CHEBI:18420"/>
    </ligand>
</feature>
<evidence type="ECO:0000256" key="10">
    <source>
        <dbReference type="HAMAP-Rule" id="MF_00097"/>
    </source>
</evidence>
<evidence type="ECO:0000256" key="8">
    <source>
        <dbReference type="ARBA" id="ARBA00047851"/>
    </source>
</evidence>
<feature type="binding site" evidence="10">
    <location>
        <begin position="143"/>
        <end position="145"/>
    </location>
    <ligand>
        <name>2-[(2R,5Z)-2-carboxy-4-methylthiazol-5(2H)-ylidene]ethyl phosphate</name>
        <dbReference type="ChEBI" id="CHEBI:62899"/>
    </ligand>
</feature>
<gene>
    <name evidence="14" type="primary">thiE_1</name>
    <name evidence="10" type="synonym">thiE</name>
    <name evidence="14" type="ORF">PAND9192_01203</name>
</gene>
<dbReference type="GO" id="GO:0009228">
    <property type="term" value="P:thiamine biosynthetic process"/>
    <property type="evidence" value="ECO:0007669"/>
    <property type="project" value="UniProtKB-KW"/>
</dbReference>
<dbReference type="GO" id="GO:0000287">
    <property type="term" value="F:magnesium ion binding"/>
    <property type="evidence" value="ECO:0007669"/>
    <property type="project" value="UniProtKB-UniRule"/>
</dbReference>
<evidence type="ECO:0000256" key="2">
    <source>
        <dbReference type="ARBA" id="ARBA00005165"/>
    </source>
</evidence>
<comment type="function">
    <text evidence="1 10">Condenses 4-methyl-5-(beta-hydroxyethyl)thiazole monophosphate (THZ-P) and 2-methyl-4-amino-5-hydroxymethyl pyrimidine pyrophosphate (HMP-PP) to form thiamine monophosphate (TMP).</text>
</comment>
<feature type="binding site" evidence="10">
    <location>
        <position position="98"/>
    </location>
    <ligand>
        <name>Mg(2+)</name>
        <dbReference type="ChEBI" id="CHEBI:18420"/>
    </ligand>
</feature>
<feature type="binding site" evidence="10">
    <location>
        <position position="146"/>
    </location>
    <ligand>
        <name>4-amino-2-methyl-5-(diphosphooxymethyl)pyrimidine</name>
        <dbReference type="ChEBI" id="CHEBI:57841"/>
    </ligand>
</feature>
<dbReference type="HAMAP" id="MF_00097">
    <property type="entry name" value="TMP_synthase"/>
    <property type="match status" value="1"/>
</dbReference>
<comment type="cofactor">
    <cofactor evidence="10">
        <name>Mg(2+)</name>
        <dbReference type="ChEBI" id="CHEBI:18420"/>
    </cofactor>
    <text evidence="10">Binds 1 Mg(2+) ion per subunit.</text>
</comment>
<organism evidence="14 15">
    <name type="scientific">Photobacterium andalusiense</name>
    <dbReference type="NCBI Taxonomy" id="2204296"/>
    <lineage>
        <taxon>Bacteria</taxon>
        <taxon>Pseudomonadati</taxon>
        <taxon>Pseudomonadota</taxon>
        <taxon>Gammaproteobacteria</taxon>
        <taxon>Vibrionales</taxon>
        <taxon>Vibrionaceae</taxon>
        <taxon>Photobacterium</taxon>
    </lineage>
</organism>
<dbReference type="InterPro" id="IPR013785">
    <property type="entry name" value="Aldolase_TIM"/>
</dbReference>
<dbReference type="FunFam" id="3.20.20.70:FF:000096">
    <property type="entry name" value="Thiamine-phosphate synthase"/>
    <property type="match status" value="1"/>
</dbReference>
<evidence type="ECO:0000259" key="13">
    <source>
        <dbReference type="Pfam" id="PF02581"/>
    </source>
</evidence>
<comment type="pathway">
    <text evidence="2 10 12">Cofactor biosynthesis; thiamine diphosphate biosynthesis; thiamine phosphate from 4-amino-2-methyl-5-diphosphomethylpyrimidine and 4-methyl-5-(2-phosphoethyl)-thiazole: step 1/1.</text>
</comment>
<keyword evidence="3 10" id="KW-0808">Transferase</keyword>
<accession>A0A1Y6MCA1</accession>
<comment type="catalytic activity">
    <reaction evidence="9 10 11">
        <text>2-[(2R,5Z)-2-carboxy-4-methylthiazol-5(2H)-ylidene]ethyl phosphate + 4-amino-2-methyl-5-(diphosphooxymethyl)pyrimidine + 2 H(+) = thiamine phosphate + CO2 + diphosphate</text>
        <dbReference type="Rhea" id="RHEA:47844"/>
        <dbReference type="ChEBI" id="CHEBI:15378"/>
        <dbReference type="ChEBI" id="CHEBI:16526"/>
        <dbReference type="ChEBI" id="CHEBI:33019"/>
        <dbReference type="ChEBI" id="CHEBI:37575"/>
        <dbReference type="ChEBI" id="CHEBI:57841"/>
        <dbReference type="ChEBI" id="CHEBI:62899"/>
        <dbReference type="EC" id="2.5.1.3"/>
    </reaction>
</comment>
<dbReference type="SUPFAM" id="SSF51391">
    <property type="entry name" value="Thiamin phosphate synthase"/>
    <property type="match status" value="1"/>
</dbReference>
<feature type="domain" description="Thiamine phosphate synthase/TenI" evidence="13">
    <location>
        <begin position="11"/>
        <end position="197"/>
    </location>
</feature>
<keyword evidence="5 10" id="KW-0460">Magnesium</keyword>
<keyword evidence="15" id="KW-1185">Reference proteome</keyword>
<dbReference type="CDD" id="cd00564">
    <property type="entry name" value="TMP_TenI"/>
    <property type="match status" value="1"/>
</dbReference>
<dbReference type="Proteomes" id="UP000195719">
    <property type="component" value="Unassembled WGS sequence"/>
</dbReference>
<feature type="binding site" evidence="10">
    <location>
        <position position="78"/>
    </location>
    <ligand>
        <name>4-amino-2-methyl-5-(diphosphooxymethyl)pyrimidine</name>
        <dbReference type="ChEBI" id="CHEBI:57841"/>
    </ligand>
</feature>
<evidence type="ECO:0000313" key="15">
    <source>
        <dbReference type="Proteomes" id="UP000195719"/>
    </source>
</evidence>
<evidence type="ECO:0000256" key="6">
    <source>
        <dbReference type="ARBA" id="ARBA00022977"/>
    </source>
</evidence>
<dbReference type="GO" id="GO:0005737">
    <property type="term" value="C:cytoplasm"/>
    <property type="evidence" value="ECO:0007669"/>
    <property type="project" value="TreeGrafter"/>
</dbReference>
<evidence type="ECO:0000313" key="14">
    <source>
        <dbReference type="EMBL" id="SMY34185.1"/>
    </source>
</evidence>
<dbReference type="PANTHER" id="PTHR20857">
    <property type="entry name" value="THIAMINE-PHOSPHATE PYROPHOSPHORYLASE"/>
    <property type="match status" value="1"/>
</dbReference>
<dbReference type="InterPro" id="IPR036206">
    <property type="entry name" value="ThiamineP_synth_sf"/>
</dbReference>
<protein>
    <recommendedName>
        <fullName evidence="10">Thiamine-phosphate synthase</fullName>
        <shortName evidence="10">TP synthase</shortName>
        <shortName evidence="10">TPS</shortName>
        <ecNumber evidence="10">2.5.1.3</ecNumber>
    </recommendedName>
    <alternativeName>
        <fullName evidence="10">Thiamine-phosphate pyrophosphorylase</fullName>
        <shortName evidence="10">TMP pyrophosphorylase</shortName>
        <shortName evidence="10">TMP-PPase</shortName>
    </alternativeName>
</protein>
<evidence type="ECO:0000256" key="7">
    <source>
        <dbReference type="ARBA" id="ARBA00047334"/>
    </source>
</evidence>
<dbReference type="UniPathway" id="UPA00060">
    <property type="reaction ID" value="UER00141"/>
</dbReference>
<evidence type="ECO:0000256" key="3">
    <source>
        <dbReference type="ARBA" id="ARBA00022679"/>
    </source>
</evidence>
<name>A0A1Y6MCA1_9GAMM</name>
<dbReference type="PANTHER" id="PTHR20857:SF23">
    <property type="entry name" value="THIAMINE BIOSYNTHETIC BIFUNCTIONAL ENZYME"/>
    <property type="match status" value="1"/>
</dbReference>
<dbReference type="NCBIfam" id="TIGR00693">
    <property type="entry name" value="thiE"/>
    <property type="match status" value="1"/>
</dbReference>
<comment type="catalytic activity">
    <reaction evidence="7 10 11">
        <text>4-methyl-5-(2-phosphooxyethyl)-thiazole + 4-amino-2-methyl-5-(diphosphooxymethyl)pyrimidine + H(+) = thiamine phosphate + diphosphate</text>
        <dbReference type="Rhea" id="RHEA:22328"/>
        <dbReference type="ChEBI" id="CHEBI:15378"/>
        <dbReference type="ChEBI" id="CHEBI:33019"/>
        <dbReference type="ChEBI" id="CHEBI:37575"/>
        <dbReference type="ChEBI" id="CHEBI:57841"/>
        <dbReference type="ChEBI" id="CHEBI:58296"/>
        <dbReference type="EC" id="2.5.1.3"/>
    </reaction>
</comment>
<dbReference type="EC" id="2.5.1.3" evidence="10"/>
<dbReference type="Gene3D" id="3.20.20.70">
    <property type="entry name" value="Aldolase class I"/>
    <property type="match status" value="1"/>
</dbReference>
<dbReference type="InterPro" id="IPR034291">
    <property type="entry name" value="TMP_synthase"/>
</dbReference>
<feature type="binding site" evidence="10">
    <location>
        <position position="117"/>
    </location>
    <ligand>
        <name>4-amino-2-methyl-5-(diphosphooxymethyl)pyrimidine</name>
        <dbReference type="ChEBI" id="CHEBI:57841"/>
    </ligand>
</feature>
<evidence type="ECO:0000256" key="1">
    <source>
        <dbReference type="ARBA" id="ARBA00003814"/>
    </source>
</evidence>
<evidence type="ECO:0000256" key="5">
    <source>
        <dbReference type="ARBA" id="ARBA00022842"/>
    </source>
</evidence>
<dbReference type="AlphaFoldDB" id="A0A1Y6MCA1"/>
<dbReference type="GO" id="GO:0004789">
    <property type="term" value="F:thiamine-phosphate diphosphorylase activity"/>
    <property type="evidence" value="ECO:0007669"/>
    <property type="project" value="UniProtKB-UniRule"/>
</dbReference>
<dbReference type="Pfam" id="PF02581">
    <property type="entry name" value="TMP-TENI"/>
    <property type="match status" value="1"/>
</dbReference>
<keyword evidence="6 10" id="KW-0784">Thiamine biosynthesis</keyword>
<dbReference type="RefSeq" id="WP_087852988.1">
    <property type="nucleotide sequence ID" value="NZ_FYAJ01000002.1"/>
</dbReference>
<feature type="binding site" evidence="10">
    <location>
        <begin position="194"/>
        <end position="195"/>
    </location>
    <ligand>
        <name>2-[(2R,5Z)-2-carboxy-4-methylthiazol-5(2H)-ylidene]ethyl phosphate</name>
        <dbReference type="ChEBI" id="CHEBI:62899"/>
    </ligand>
</feature>
<sequence>MITSNHNPYLLYLVTDDQQSLTTLEHVVREAVAGGVTMVQIREKHGDVRAFIKRAQTVKAILQHAYTATGRHIPLIINDRVDVALAVDADGVHLGQTDMPVVTARQLLGKDKLIGLSIETEQQLADCACLPIDYIGLSAIFATATKTNLVTHWGLAGLQRAAAICPFPMVAIGGINHSNLTDVIAAGADGIAIVSAISHADDPRQAAMTIRSLLNNN</sequence>
<proteinExistence type="inferred from homology"/>
<dbReference type="EMBL" id="FYAJ01000002">
    <property type="protein sequence ID" value="SMY34185.1"/>
    <property type="molecule type" value="Genomic_DNA"/>
</dbReference>
<comment type="similarity">
    <text evidence="10 11">Belongs to the thiamine-phosphate synthase family.</text>
</comment>
<dbReference type="InterPro" id="IPR022998">
    <property type="entry name" value="ThiamineP_synth_TenI"/>
</dbReference>
<evidence type="ECO:0000256" key="11">
    <source>
        <dbReference type="RuleBase" id="RU003826"/>
    </source>
</evidence>
<evidence type="ECO:0000256" key="12">
    <source>
        <dbReference type="RuleBase" id="RU004253"/>
    </source>
</evidence>
<dbReference type="PROSITE" id="PS50007">
    <property type="entry name" value="PIPLC_X_DOMAIN"/>
    <property type="match status" value="1"/>
</dbReference>
<comment type="catalytic activity">
    <reaction evidence="8 10 11">
        <text>2-(2-carboxy-4-methylthiazol-5-yl)ethyl phosphate + 4-amino-2-methyl-5-(diphosphooxymethyl)pyrimidine + 2 H(+) = thiamine phosphate + CO2 + diphosphate</text>
        <dbReference type="Rhea" id="RHEA:47848"/>
        <dbReference type="ChEBI" id="CHEBI:15378"/>
        <dbReference type="ChEBI" id="CHEBI:16526"/>
        <dbReference type="ChEBI" id="CHEBI:33019"/>
        <dbReference type="ChEBI" id="CHEBI:37575"/>
        <dbReference type="ChEBI" id="CHEBI:57841"/>
        <dbReference type="ChEBI" id="CHEBI:62890"/>
        <dbReference type="EC" id="2.5.1.3"/>
    </reaction>
</comment>
<evidence type="ECO:0000256" key="9">
    <source>
        <dbReference type="ARBA" id="ARBA00047883"/>
    </source>
</evidence>
<reference evidence="15" key="1">
    <citation type="submission" date="2017-06" db="EMBL/GenBank/DDBJ databases">
        <authorList>
            <person name="Rodrigo-Torres L."/>
            <person name="Arahal R.D."/>
            <person name="Lucena T."/>
        </authorList>
    </citation>
    <scope>NUCLEOTIDE SEQUENCE [LARGE SCALE GENOMIC DNA]</scope>
    <source>
        <strain evidence="15">CECT 9192</strain>
    </source>
</reference>